<feature type="compositionally biased region" description="Basic residues" evidence="3">
    <location>
        <begin position="281"/>
        <end position="292"/>
    </location>
</feature>
<feature type="domain" description="Bromo" evidence="4">
    <location>
        <begin position="181"/>
        <end position="251"/>
    </location>
</feature>
<evidence type="ECO:0000256" key="3">
    <source>
        <dbReference type="SAM" id="MobiDB-lite"/>
    </source>
</evidence>
<dbReference type="PANTHER" id="PTHR22881:SF11">
    <property type="entry name" value="BROMODOMAIN-CONTAINING PROTEIN DDB_G0270170-LIKE ISOFORM X1"/>
    <property type="match status" value="1"/>
</dbReference>
<proteinExistence type="predicted"/>
<dbReference type="PROSITE" id="PS00633">
    <property type="entry name" value="BROMODOMAIN_1"/>
    <property type="match status" value="1"/>
</dbReference>
<dbReference type="InterPro" id="IPR001487">
    <property type="entry name" value="Bromodomain"/>
</dbReference>
<dbReference type="EMBL" id="GGEC01003493">
    <property type="protein sequence ID" value="MBW83976.1"/>
    <property type="molecule type" value="Transcribed_RNA"/>
</dbReference>
<dbReference type="InterPro" id="IPR018359">
    <property type="entry name" value="Bromodomain_CS"/>
</dbReference>
<dbReference type="PROSITE" id="PS50014">
    <property type="entry name" value="BROMODOMAIN_2"/>
    <property type="match status" value="1"/>
</dbReference>
<accession>A0A2P2IRZ2</accession>
<reference evidence="5" key="1">
    <citation type="submission" date="2018-02" db="EMBL/GenBank/DDBJ databases">
        <title>Rhizophora mucronata_Transcriptome.</title>
        <authorList>
            <person name="Meera S.P."/>
            <person name="Sreeshan A."/>
            <person name="Augustine A."/>
        </authorList>
    </citation>
    <scope>NUCLEOTIDE SEQUENCE</scope>
    <source>
        <tissue evidence="5">Leaf</tissue>
    </source>
</reference>
<feature type="region of interest" description="Disordered" evidence="3">
    <location>
        <begin position="270"/>
        <end position="324"/>
    </location>
</feature>
<protein>
    <submittedName>
        <fullName evidence="5">Uncharacterized protein MANES_05G123900</fullName>
    </submittedName>
</protein>
<dbReference type="InterPro" id="IPR036427">
    <property type="entry name" value="Bromodomain-like_sf"/>
</dbReference>
<dbReference type="PRINTS" id="PR00503">
    <property type="entry name" value="BROMODOMAIN"/>
</dbReference>
<evidence type="ECO:0000256" key="2">
    <source>
        <dbReference type="PROSITE-ProRule" id="PRU00035"/>
    </source>
</evidence>
<feature type="region of interest" description="Disordered" evidence="3">
    <location>
        <begin position="1"/>
        <end position="77"/>
    </location>
</feature>
<sequence>MTRRKKKKGRPSLLDLQKRSLKQQQQQQPKQIPNFRNPNSLHTSATRSRRTRSPNSNPGAPEWIGCEGDDDEDDERKDKKHKLLLGLNSRDHDNNHHHHYSINSANSLGPNFYVSNSNAGGDYPEAALKRRKIGSAPLGSDDMGGKDVKATDALHGSLVEPGPTTPLPDKKLLVFILDRLQKKDTHGVFSEPVDPEELPDYHDIIENPMDFATIRKRLDEGAYSNLEEFEKDIFQICSNAMEYNSPDTIFFRQARSIQELAKKDFVNLRQESDDGEQVPKVVRRGRPPGKLKKLLEKSPINHVGPQISSDPSPATGTDNANGYNLRRTATSSKFEPANKSLSASHITHSSETYACWLSEWENEFPASVLKAVLKYGKKPFALDEKRRETYEPSSAFIHSSPVFTMFEGELKQLLPVGLDAEHRYAMSLARFASDLGPIIQKLASKKIQCVLPMGLKFGPGLMEEETNPIQEQQFSYSDGPRASDNCTPHDYKIGLQPLTSCCADSIVTGCVDGREDMVEAIGGLSSQSELSLLNIAEGGINLVHSVPSQQKTVIRSAGNGFNGEFWNNFSPQMGMARLGIAMGTSNLEHGAISSQMVNTTFSPLPDHNFNLPKSKLSDISNGLLHSGNLSALCPGTDSCALVDGGFGSKSPWQGLSPYHQQDFHPFSPDWNVGFLAQCPLSSSVPIGSPQHPDLALQL</sequence>
<name>A0A2P2IRZ2_RHIMU</name>
<evidence type="ECO:0000313" key="5">
    <source>
        <dbReference type="EMBL" id="MBW83976.1"/>
    </source>
</evidence>
<feature type="compositionally biased region" description="Basic residues" evidence="3">
    <location>
        <begin position="1"/>
        <end position="10"/>
    </location>
</feature>
<dbReference type="CDD" id="cd04369">
    <property type="entry name" value="Bromodomain"/>
    <property type="match status" value="1"/>
</dbReference>
<dbReference type="Pfam" id="PF00439">
    <property type="entry name" value="Bromodomain"/>
    <property type="match status" value="1"/>
</dbReference>
<dbReference type="AlphaFoldDB" id="A0A2P2IRZ2"/>
<dbReference type="InterPro" id="IPR051831">
    <property type="entry name" value="Bromodomain_contain_prot"/>
</dbReference>
<feature type="compositionally biased region" description="Polar residues" evidence="3">
    <location>
        <begin position="306"/>
        <end position="324"/>
    </location>
</feature>
<feature type="compositionally biased region" description="Low complexity" evidence="3">
    <location>
        <begin position="22"/>
        <end position="31"/>
    </location>
</feature>
<keyword evidence="1 2" id="KW-0103">Bromodomain</keyword>
<organism evidence="5">
    <name type="scientific">Rhizophora mucronata</name>
    <name type="common">Asiatic mangrove</name>
    <dbReference type="NCBI Taxonomy" id="61149"/>
    <lineage>
        <taxon>Eukaryota</taxon>
        <taxon>Viridiplantae</taxon>
        <taxon>Streptophyta</taxon>
        <taxon>Embryophyta</taxon>
        <taxon>Tracheophyta</taxon>
        <taxon>Spermatophyta</taxon>
        <taxon>Magnoliopsida</taxon>
        <taxon>eudicotyledons</taxon>
        <taxon>Gunneridae</taxon>
        <taxon>Pentapetalae</taxon>
        <taxon>rosids</taxon>
        <taxon>fabids</taxon>
        <taxon>Malpighiales</taxon>
        <taxon>Rhizophoraceae</taxon>
        <taxon>Rhizophora</taxon>
    </lineage>
</organism>
<dbReference type="SUPFAM" id="SSF47370">
    <property type="entry name" value="Bromodomain"/>
    <property type="match status" value="1"/>
</dbReference>
<dbReference type="SMART" id="SM00297">
    <property type="entry name" value="BROMO"/>
    <property type="match status" value="1"/>
</dbReference>
<evidence type="ECO:0000256" key="1">
    <source>
        <dbReference type="ARBA" id="ARBA00023117"/>
    </source>
</evidence>
<evidence type="ECO:0000259" key="4">
    <source>
        <dbReference type="PROSITE" id="PS50014"/>
    </source>
</evidence>
<dbReference type="Gene3D" id="1.20.920.10">
    <property type="entry name" value="Bromodomain-like"/>
    <property type="match status" value="1"/>
</dbReference>
<dbReference type="PANTHER" id="PTHR22881">
    <property type="entry name" value="BROMODOMAIN CONTAINING PROTEIN"/>
    <property type="match status" value="1"/>
</dbReference>